<dbReference type="EMBL" id="BAAAYX010000027">
    <property type="protein sequence ID" value="GAA3718885.1"/>
    <property type="molecule type" value="Genomic_DNA"/>
</dbReference>
<gene>
    <name evidence="6" type="ORF">GCM10022204_43760</name>
</gene>
<evidence type="ECO:0000256" key="3">
    <source>
        <dbReference type="ARBA" id="ARBA00023125"/>
    </source>
</evidence>
<accession>A0ABP7EM14</accession>
<dbReference type="InterPro" id="IPR000551">
    <property type="entry name" value="MerR-type_HTH_dom"/>
</dbReference>
<evidence type="ECO:0000313" key="6">
    <source>
        <dbReference type="EMBL" id="GAA3718885.1"/>
    </source>
</evidence>
<keyword evidence="7" id="KW-1185">Reference proteome</keyword>
<dbReference type="PRINTS" id="PR00040">
    <property type="entry name" value="HTHMERR"/>
</dbReference>
<protein>
    <submittedName>
        <fullName evidence="6">Heavy metal-responsive transcriptional regulator</fullName>
    </submittedName>
</protein>
<evidence type="ECO:0000313" key="7">
    <source>
        <dbReference type="Proteomes" id="UP001500051"/>
    </source>
</evidence>
<dbReference type="Proteomes" id="UP001500051">
    <property type="component" value="Unassembled WGS sequence"/>
</dbReference>
<keyword evidence="4" id="KW-0804">Transcription</keyword>
<reference evidence="7" key="1">
    <citation type="journal article" date="2019" name="Int. J. Syst. Evol. Microbiol.">
        <title>The Global Catalogue of Microorganisms (GCM) 10K type strain sequencing project: providing services to taxonomists for standard genome sequencing and annotation.</title>
        <authorList>
            <consortium name="The Broad Institute Genomics Platform"/>
            <consortium name="The Broad Institute Genome Sequencing Center for Infectious Disease"/>
            <person name="Wu L."/>
            <person name="Ma J."/>
        </authorList>
    </citation>
    <scope>NUCLEOTIDE SEQUENCE [LARGE SCALE GENOMIC DNA]</scope>
    <source>
        <strain evidence="7">JCM 16548</strain>
    </source>
</reference>
<name>A0ABP7EM14_9ACTN</name>
<sequence length="149" mass="16742">MLISEAAARSGLTATALRYYETLGLVDCQRGPNGYRDYDERVLERLAFVDAAKQLELALPEIVELLQVVDDDSCTRVRETLMPMLQQRLHEVDLRLANLQLLRTRLVAATRQVAACPDSGSSCRSECVLLEEEQERSCAERTETVVTAR</sequence>
<dbReference type="SUPFAM" id="SSF46955">
    <property type="entry name" value="Putative DNA-binding domain"/>
    <property type="match status" value="1"/>
</dbReference>
<dbReference type="InterPro" id="IPR047057">
    <property type="entry name" value="MerR_fam"/>
</dbReference>
<keyword evidence="3" id="KW-0238">DNA-binding</keyword>
<dbReference type="Gene3D" id="1.10.1660.10">
    <property type="match status" value="1"/>
</dbReference>
<dbReference type="PROSITE" id="PS50937">
    <property type="entry name" value="HTH_MERR_2"/>
    <property type="match status" value="1"/>
</dbReference>
<dbReference type="PROSITE" id="PS00552">
    <property type="entry name" value="HTH_MERR_1"/>
    <property type="match status" value="1"/>
</dbReference>
<proteinExistence type="predicted"/>
<keyword evidence="2" id="KW-0805">Transcription regulation</keyword>
<comment type="caution">
    <text evidence="6">The sequence shown here is derived from an EMBL/GenBank/DDBJ whole genome shotgun (WGS) entry which is preliminary data.</text>
</comment>
<dbReference type="InterPro" id="IPR009061">
    <property type="entry name" value="DNA-bd_dom_put_sf"/>
</dbReference>
<organism evidence="6 7">
    <name type="scientific">Microlunatus aurantiacus</name>
    <dbReference type="NCBI Taxonomy" id="446786"/>
    <lineage>
        <taxon>Bacteria</taxon>
        <taxon>Bacillati</taxon>
        <taxon>Actinomycetota</taxon>
        <taxon>Actinomycetes</taxon>
        <taxon>Propionibacteriales</taxon>
        <taxon>Propionibacteriaceae</taxon>
        <taxon>Microlunatus</taxon>
    </lineage>
</organism>
<dbReference type="SMART" id="SM00422">
    <property type="entry name" value="HTH_MERR"/>
    <property type="match status" value="1"/>
</dbReference>
<dbReference type="PANTHER" id="PTHR30204:SF69">
    <property type="entry name" value="MERR-FAMILY TRANSCRIPTIONAL REGULATOR"/>
    <property type="match status" value="1"/>
</dbReference>
<keyword evidence="1" id="KW-0678">Repressor</keyword>
<dbReference type="Pfam" id="PF13411">
    <property type="entry name" value="MerR_1"/>
    <property type="match status" value="1"/>
</dbReference>
<evidence type="ECO:0000259" key="5">
    <source>
        <dbReference type="PROSITE" id="PS50937"/>
    </source>
</evidence>
<feature type="domain" description="HTH merR-type" evidence="5">
    <location>
        <begin position="1"/>
        <end position="68"/>
    </location>
</feature>
<evidence type="ECO:0000256" key="2">
    <source>
        <dbReference type="ARBA" id="ARBA00023015"/>
    </source>
</evidence>
<evidence type="ECO:0000256" key="1">
    <source>
        <dbReference type="ARBA" id="ARBA00022491"/>
    </source>
</evidence>
<dbReference type="PANTHER" id="PTHR30204">
    <property type="entry name" value="REDOX-CYCLING DRUG-SENSING TRANSCRIPTIONAL ACTIVATOR SOXR"/>
    <property type="match status" value="1"/>
</dbReference>
<dbReference type="RefSeq" id="WP_344814594.1">
    <property type="nucleotide sequence ID" value="NZ_BAAAYX010000027.1"/>
</dbReference>
<evidence type="ECO:0000256" key="4">
    <source>
        <dbReference type="ARBA" id="ARBA00023163"/>
    </source>
</evidence>